<gene>
    <name evidence="2" type="ORF">ANE_LOCUS13018</name>
</gene>
<protein>
    <submittedName>
        <fullName evidence="2">Uncharacterized protein</fullName>
    </submittedName>
</protein>
<dbReference type="Proteomes" id="UP000489600">
    <property type="component" value="Unassembled WGS sequence"/>
</dbReference>
<organism evidence="2 3">
    <name type="scientific">Arabis nemorensis</name>
    <dbReference type="NCBI Taxonomy" id="586526"/>
    <lineage>
        <taxon>Eukaryota</taxon>
        <taxon>Viridiplantae</taxon>
        <taxon>Streptophyta</taxon>
        <taxon>Embryophyta</taxon>
        <taxon>Tracheophyta</taxon>
        <taxon>Spermatophyta</taxon>
        <taxon>Magnoliopsida</taxon>
        <taxon>eudicotyledons</taxon>
        <taxon>Gunneridae</taxon>
        <taxon>Pentapetalae</taxon>
        <taxon>rosids</taxon>
        <taxon>malvids</taxon>
        <taxon>Brassicales</taxon>
        <taxon>Brassicaceae</taxon>
        <taxon>Arabideae</taxon>
        <taxon>Arabis</taxon>
    </lineage>
</organism>
<reference evidence="2" key="1">
    <citation type="submission" date="2019-07" db="EMBL/GenBank/DDBJ databases">
        <authorList>
            <person name="Dittberner H."/>
        </authorList>
    </citation>
    <scope>NUCLEOTIDE SEQUENCE [LARGE SCALE GENOMIC DNA]</scope>
</reference>
<dbReference type="AlphaFoldDB" id="A0A565BNX2"/>
<evidence type="ECO:0000256" key="1">
    <source>
        <dbReference type="SAM" id="MobiDB-lite"/>
    </source>
</evidence>
<evidence type="ECO:0000313" key="3">
    <source>
        <dbReference type="Proteomes" id="UP000489600"/>
    </source>
</evidence>
<name>A0A565BNX2_9BRAS</name>
<feature type="region of interest" description="Disordered" evidence="1">
    <location>
        <begin position="26"/>
        <end position="61"/>
    </location>
</feature>
<accession>A0A565BNX2</accession>
<dbReference type="EMBL" id="CABITT030000004">
    <property type="protein sequence ID" value="VVB02574.1"/>
    <property type="molecule type" value="Genomic_DNA"/>
</dbReference>
<comment type="caution">
    <text evidence="2">The sequence shown here is derived from an EMBL/GenBank/DDBJ whole genome shotgun (WGS) entry which is preliminary data.</text>
</comment>
<evidence type="ECO:0000313" key="2">
    <source>
        <dbReference type="EMBL" id="VVB02574.1"/>
    </source>
</evidence>
<proteinExistence type="predicted"/>
<keyword evidence="3" id="KW-1185">Reference proteome</keyword>
<sequence>MQSVRSVNERAPIVYQYKRKWPKKMKADKETDKAANLSGGSDGQGLILLEEEDTSPRGVTA</sequence>